<dbReference type="Gene3D" id="3.40.50.300">
    <property type="entry name" value="P-loop containing nucleotide triphosphate hydrolases"/>
    <property type="match status" value="1"/>
</dbReference>
<dbReference type="SUPFAM" id="SSF52540">
    <property type="entry name" value="P-loop containing nucleoside triphosphate hydrolases"/>
    <property type="match status" value="1"/>
</dbReference>
<dbReference type="Gene3D" id="1.25.40.20">
    <property type="entry name" value="Ankyrin repeat-containing domain"/>
    <property type="match status" value="1"/>
</dbReference>
<accession>A0AA39PWD3</accession>
<dbReference type="InterPro" id="IPR027417">
    <property type="entry name" value="P-loop_NTPase"/>
</dbReference>
<evidence type="ECO:0000313" key="4">
    <source>
        <dbReference type="EMBL" id="KAK0491793.1"/>
    </source>
</evidence>
<dbReference type="Proteomes" id="UP001175228">
    <property type="component" value="Unassembled WGS sequence"/>
</dbReference>
<dbReference type="SUPFAM" id="SSF48403">
    <property type="entry name" value="Ankyrin repeat"/>
    <property type="match status" value="1"/>
</dbReference>
<evidence type="ECO:0000259" key="3">
    <source>
        <dbReference type="Pfam" id="PF24883"/>
    </source>
</evidence>
<organism evidence="4 5">
    <name type="scientific">Armillaria luteobubalina</name>
    <dbReference type="NCBI Taxonomy" id="153913"/>
    <lineage>
        <taxon>Eukaryota</taxon>
        <taxon>Fungi</taxon>
        <taxon>Dikarya</taxon>
        <taxon>Basidiomycota</taxon>
        <taxon>Agaricomycotina</taxon>
        <taxon>Agaricomycetes</taxon>
        <taxon>Agaricomycetidae</taxon>
        <taxon>Agaricales</taxon>
        <taxon>Marasmiineae</taxon>
        <taxon>Physalacriaceae</taxon>
        <taxon>Armillaria</taxon>
    </lineage>
</organism>
<dbReference type="PANTHER" id="PTHR10039:SF16">
    <property type="entry name" value="GPI INOSITOL-DEACYLASE"/>
    <property type="match status" value="1"/>
</dbReference>
<dbReference type="InterPro" id="IPR056884">
    <property type="entry name" value="NPHP3-like_N"/>
</dbReference>
<reference evidence="4" key="1">
    <citation type="submission" date="2023-06" db="EMBL/GenBank/DDBJ databases">
        <authorList>
            <consortium name="Lawrence Berkeley National Laboratory"/>
            <person name="Ahrendt S."/>
            <person name="Sahu N."/>
            <person name="Indic B."/>
            <person name="Wong-Bajracharya J."/>
            <person name="Merenyi Z."/>
            <person name="Ke H.-M."/>
            <person name="Monk M."/>
            <person name="Kocsube S."/>
            <person name="Drula E."/>
            <person name="Lipzen A."/>
            <person name="Balint B."/>
            <person name="Henrissat B."/>
            <person name="Andreopoulos B."/>
            <person name="Martin F.M."/>
            <person name="Harder C.B."/>
            <person name="Rigling D."/>
            <person name="Ford K.L."/>
            <person name="Foster G.D."/>
            <person name="Pangilinan J."/>
            <person name="Papanicolaou A."/>
            <person name="Barry K."/>
            <person name="LaButti K."/>
            <person name="Viragh M."/>
            <person name="Koriabine M."/>
            <person name="Yan M."/>
            <person name="Riley R."/>
            <person name="Champramary S."/>
            <person name="Plett K.L."/>
            <person name="Tsai I.J."/>
            <person name="Slot J."/>
            <person name="Sipos G."/>
            <person name="Plett J."/>
            <person name="Nagy L.G."/>
            <person name="Grigoriev I.V."/>
        </authorList>
    </citation>
    <scope>NUCLEOTIDE SEQUENCE</scope>
    <source>
        <strain evidence="4">HWK02</strain>
    </source>
</reference>
<name>A0AA39PWD3_9AGAR</name>
<sequence length="1081" mass="123543">MDPVALLNEIPDLIERCVRGYNFCKDVKGAPKACLELMKELDNARSALAELQAHVSRMEDKRKAYPSSASLQNYKTSLDKLDCILKKYRDPTFRFTFKTRVKWVLSDEKKIKELCDDLKQNSGNFQPLLIQIARDIDEMNVRQQEAHATKAAKKLAKRLREVVKWLEPLNSQAKLREVRRRCQLGTCDWLPSHDRFISWCESTASFLWLNGILGNGKTIIVSSVIDYLETNLKCARENIILFAFADFQDTRSTDLAILLCTLLVQLLDKCEPEDIVEDLDFVELEKNMERHHSDRPKFVQYLVELLGKASAPWKRVFIVIDALDECVQKNRRESIAAIRSLVSAGSKFSILVTSRAEQDIIDVLRSISTISLIDETQRVKDNIARFIEVKMNMSYLPLKHLPELVRAHISSTLLEKANGMFRLVDCQLQSLANAKLEKDIDMILKNLPADLNSMYERILESVQGKGLEAAQILRLEEVMEAVMVEAGRDSPNLDLKLLSGEHLLEMCSSLVCHDVETDIVTLSHASVQEFLFFNYLRGTAHSDYYIPSFPSLHRHNTGLISTYLQYKDLQDGPCTTLQNLAKCLEQHPFLVYVVSNWHLHIIKMYEICSEAGEQHPDIDTLFALSDDSEKSILTWCSCRQISYFGTELRCVMKDGSSKLQWNRHQSRMVHKDLLNVTKSKDKSLQDVRGFVLPHRYAGPYWLKTNYRHFYPGQDLTNTTSVEEPDYMVYPLISKGPASLVWDLLHKLPQFKNRPLFYFGTPLVISIFACKLDIVKMLLQDPQVYVNTRALHYDCNYQVVSPIFIAIKYGHVEAFELLLQHGSATVFLPDPLLKSLSDPDQGPEDGHNEVIIGAAAYGHVDILQTLIHHGINMNTRFSISSNTALHAAVSFEDLKWAVEEPWYSETQQYLVPPRGDGPKSQQDIEEIAHLLGKQLSLPLSHTIIRAILDFSKLTPRKPYLSTLPISGSQKSPVWCIVFKILSAEEWKFKEYDRGLYDHSTTWFEAGVESIPGMFMRIQDNVSADDQSQTHVNVWNYQDSPSFIKEWMSKITAEDEISVYARARGTVTNHVESVKITVYTSCV</sequence>
<dbReference type="Pfam" id="PF24883">
    <property type="entry name" value="NPHP3_N"/>
    <property type="match status" value="1"/>
</dbReference>
<feature type="coiled-coil region" evidence="2">
    <location>
        <begin position="34"/>
        <end position="61"/>
    </location>
</feature>
<dbReference type="EMBL" id="JAUEPU010000033">
    <property type="protein sequence ID" value="KAK0491793.1"/>
    <property type="molecule type" value="Genomic_DNA"/>
</dbReference>
<proteinExistence type="predicted"/>
<comment type="caution">
    <text evidence="4">The sequence shown here is derived from an EMBL/GenBank/DDBJ whole genome shotgun (WGS) entry which is preliminary data.</text>
</comment>
<dbReference type="Pfam" id="PF13637">
    <property type="entry name" value="Ank_4"/>
    <property type="match status" value="1"/>
</dbReference>
<dbReference type="PANTHER" id="PTHR10039">
    <property type="entry name" value="AMELOGENIN"/>
    <property type="match status" value="1"/>
</dbReference>
<gene>
    <name evidence="4" type="ORF">EDD18DRAFT_1334626</name>
</gene>
<feature type="domain" description="Nephrocystin 3-like N-terminal" evidence="3">
    <location>
        <begin position="185"/>
        <end position="355"/>
    </location>
</feature>
<dbReference type="AlphaFoldDB" id="A0AA39PWD3"/>
<dbReference type="InterPro" id="IPR036770">
    <property type="entry name" value="Ankyrin_rpt-contain_sf"/>
</dbReference>
<evidence type="ECO:0000256" key="1">
    <source>
        <dbReference type="ARBA" id="ARBA00022737"/>
    </source>
</evidence>
<evidence type="ECO:0000256" key="2">
    <source>
        <dbReference type="SAM" id="Coils"/>
    </source>
</evidence>
<evidence type="ECO:0000313" key="5">
    <source>
        <dbReference type="Proteomes" id="UP001175228"/>
    </source>
</evidence>
<keyword evidence="5" id="KW-1185">Reference proteome</keyword>
<dbReference type="SMART" id="SM00248">
    <property type="entry name" value="ANK"/>
    <property type="match status" value="3"/>
</dbReference>
<dbReference type="InterPro" id="IPR002110">
    <property type="entry name" value="Ankyrin_rpt"/>
</dbReference>
<keyword evidence="2" id="KW-0175">Coiled coil</keyword>
<protein>
    <recommendedName>
        <fullName evidence="3">Nephrocystin 3-like N-terminal domain-containing protein</fullName>
    </recommendedName>
</protein>
<keyword evidence="1" id="KW-0677">Repeat</keyword>